<organism evidence="11 12">
    <name type="scientific">Collichthys lucidus</name>
    <name type="common">Big head croaker</name>
    <name type="synonym">Sciaena lucida</name>
    <dbReference type="NCBI Taxonomy" id="240159"/>
    <lineage>
        <taxon>Eukaryota</taxon>
        <taxon>Metazoa</taxon>
        <taxon>Chordata</taxon>
        <taxon>Craniata</taxon>
        <taxon>Vertebrata</taxon>
        <taxon>Euteleostomi</taxon>
        <taxon>Actinopterygii</taxon>
        <taxon>Neopterygii</taxon>
        <taxon>Teleostei</taxon>
        <taxon>Neoteleostei</taxon>
        <taxon>Acanthomorphata</taxon>
        <taxon>Eupercaria</taxon>
        <taxon>Sciaenidae</taxon>
        <taxon>Collichthys</taxon>
    </lineage>
</organism>
<reference evidence="11 12" key="1">
    <citation type="submission" date="2019-01" db="EMBL/GenBank/DDBJ databases">
        <title>Genome Assembly of Collichthys lucidus.</title>
        <authorList>
            <person name="Cai M."/>
            <person name="Xiao S."/>
        </authorList>
    </citation>
    <scope>NUCLEOTIDE SEQUENCE [LARGE SCALE GENOMIC DNA]</scope>
    <source>
        <strain evidence="11">JT15FE1705JMU</strain>
        <tissue evidence="11">Muscle</tissue>
    </source>
</reference>
<dbReference type="GO" id="GO:0000981">
    <property type="term" value="F:DNA-binding transcription factor activity, RNA polymerase II-specific"/>
    <property type="evidence" value="ECO:0007669"/>
    <property type="project" value="TreeGrafter"/>
</dbReference>
<feature type="domain" description="C2H2-type" evidence="10">
    <location>
        <begin position="341"/>
        <end position="363"/>
    </location>
</feature>
<dbReference type="Gene3D" id="3.30.710.10">
    <property type="entry name" value="Potassium Channel Kv1.1, Chain A"/>
    <property type="match status" value="1"/>
</dbReference>
<dbReference type="InterPro" id="IPR011333">
    <property type="entry name" value="SKP1/BTB/POZ_sf"/>
</dbReference>
<dbReference type="InterPro" id="IPR036236">
    <property type="entry name" value="Znf_C2H2_sf"/>
</dbReference>
<dbReference type="STRING" id="240159.A0A4U5VAA4"/>
<keyword evidence="5" id="KW-0862">Zinc</keyword>
<evidence type="ECO:0000256" key="3">
    <source>
        <dbReference type="ARBA" id="ARBA00022737"/>
    </source>
</evidence>
<sequence>MEQLSYTGQLLMKLNQQRSKGHLCDVIIMVENVLFRAHKNVLAACSSYFKCLVLRDNLITLNTKMVKPSVFKEVLDFIYTGQLPTVHHASNLGVSALLRAASYLQLSDLAALCRRILCKPCSSSLTTNGHLHHRSGSVEVENSTQDGLQALDLSKEELLTAQCGSVNPSAAVKINESEGKGVSEELARRSQTGSLGSSLQHSSSQSSDDVPINSTSTSYYPRLERGGPWVHKRFGCIKRQEVKEGEKMLSELEVQAEVGQEDLSPKTFPPALPDTLHLCVPCGKAFPSSEQLIAHVSSHTAEELRTKAEDADEGSFIKTGDQLPPQSLKENTKPDMTPRCYVCSVCSKSYMDVVLLRQHERIHLLSSRPFSCNICGQLFTQRGTMTRHMRSHLGLKPFACEVCGMRFTRQYRKMEHMRVHSGEKPYECHLCGVKFSQQRSIISHLKMHTVI</sequence>
<evidence type="ECO:0000256" key="8">
    <source>
        <dbReference type="SAM" id="MobiDB-lite"/>
    </source>
</evidence>
<keyword evidence="6" id="KW-0539">Nucleus</keyword>
<dbReference type="InterPro" id="IPR000210">
    <property type="entry name" value="BTB/POZ_dom"/>
</dbReference>
<dbReference type="FunFam" id="3.30.160.60:FF:000100">
    <property type="entry name" value="Zinc finger 45-like"/>
    <property type="match status" value="1"/>
</dbReference>
<feature type="domain" description="BTB" evidence="9">
    <location>
        <begin position="24"/>
        <end position="87"/>
    </location>
</feature>
<feature type="region of interest" description="Disordered" evidence="8">
    <location>
        <begin position="307"/>
        <end position="331"/>
    </location>
</feature>
<dbReference type="PROSITE" id="PS50097">
    <property type="entry name" value="BTB"/>
    <property type="match status" value="1"/>
</dbReference>
<dbReference type="EMBL" id="CM014093">
    <property type="protein sequence ID" value="TKS84963.1"/>
    <property type="molecule type" value="Genomic_DNA"/>
</dbReference>
<dbReference type="GO" id="GO:0005634">
    <property type="term" value="C:nucleus"/>
    <property type="evidence" value="ECO:0007669"/>
    <property type="project" value="UniProtKB-SubCell"/>
</dbReference>
<evidence type="ECO:0000256" key="1">
    <source>
        <dbReference type="ARBA" id="ARBA00004123"/>
    </source>
</evidence>
<feature type="compositionally biased region" description="Low complexity" evidence="8">
    <location>
        <begin position="190"/>
        <end position="207"/>
    </location>
</feature>
<feature type="domain" description="C2H2-type" evidence="10">
    <location>
        <begin position="426"/>
        <end position="451"/>
    </location>
</feature>
<dbReference type="PROSITE" id="PS00028">
    <property type="entry name" value="ZINC_FINGER_C2H2_1"/>
    <property type="match status" value="5"/>
</dbReference>
<dbReference type="Gene3D" id="3.30.160.60">
    <property type="entry name" value="Classic Zinc Finger"/>
    <property type="match status" value="4"/>
</dbReference>
<keyword evidence="12" id="KW-1185">Reference proteome</keyword>
<gene>
    <name evidence="11" type="ORF">D9C73_018269</name>
</gene>
<proteinExistence type="predicted"/>
<dbReference type="Proteomes" id="UP000298787">
    <property type="component" value="Chromosome 16"/>
</dbReference>
<keyword evidence="2" id="KW-0479">Metal-binding</keyword>
<dbReference type="SUPFAM" id="SSF57667">
    <property type="entry name" value="beta-beta-alpha zinc fingers"/>
    <property type="match status" value="3"/>
</dbReference>
<feature type="domain" description="C2H2-type" evidence="10">
    <location>
        <begin position="398"/>
        <end position="425"/>
    </location>
</feature>
<keyword evidence="4 7" id="KW-0863">Zinc-finger</keyword>
<dbReference type="AlphaFoldDB" id="A0A4U5VAA4"/>
<dbReference type="PROSITE" id="PS50157">
    <property type="entry name" value="ZINC_FINGER_C2H2_2"/>
    <property type="match status" value="5"/>
</dbReference>
<evidence type="ECO:0000256" key="5">
    <source>
        <dbReference type="ARBA" id="ARBA00022833"/>
    </source>
</evidence>
<dbReference type="SUPFAM" id="SSF54695">
    <property type="entry name" value="POZ domain"/>
    <property type="match status" value="1"/>
</dbReference>
<dbReference type="SMART" id="SM00225">
    <property type="entry name" value="BTB"/>
    <property type="match status" value="1"/>
</dbReference>
<dbReference type="InterPro" id="IPR013087">
    <property type="entry name" value="Znf_C2H2_type"/>
</dbReference>
<dbReference type="Pfam" id="PF00096">
    <property type="entry name" value="zf-C2H2"/>
    <property type="match status" value="2"/>
</dbReference>
<feature type="region of interest" description="Disordered" evidence="8">
    <location>
        <begin position="174"/>
        <end position="222"/>
    </location>
</feature>
<evidence type="ECO:0000256" key="7">
    <source>
        <dbReference type="PROSITE-ProRule" id="PRU00042"/>
    </source>
</evidence>
<feature type="domain" description="C2H2-type" evidence="10">
    <location>
        <begin position="370"/>
        <end position="397"/>
    </location>
</feature>
<dbReference type="FunFam" id="3.30.160.60:FF:000746">
    <property type="entry name" value="hypermethylated in cancer 2 protein-like"/>
    <property type="match status" value="1"/>
</dbReference>
<evidence type="ECO:0000313" key="12">
    <source>
        <dbReference type="Proteomes" id="UP000298787"/>
    </source>
</evidence>
<name>A0A4U5VAA4_COLLU</name>
<evidence type="ECO:0000256" key="6">
    <source>
        <dbReference type="ARBA" id="ARBA00023242"/>
    </source>
</evidence>
<dbReference type="FunFam" id="3.30.160.60:FF:000536">
    <property type="entry name" value="hypermethylated in cancer 2 protein-like"/>
    <property type="match status" value="1"/>
</dbReference>
<evidence type="ECO:0000313" key="11">
    <source>
        <dbReference type="EMBL" id="TKS84963.1"/>
    </source>
</evidence>
<evidence type="ECO:0000259" key="9">
    <source>
        <dbReference type="PROSITE" id="PS50097"/>
    </source>
</evidence>
<evidence type="ECO:0000259" key="10">
    <source>
        <dbReference type="PROSITE" id="PS50157"/>
    </source>
</evidence>
<accession>A0A4U5VAA4</accession>
<dbReference type="Pfam" id="PF00651">
    <property type="entry name" value="BTB"/>
    <property type="match status" value="1"/>
</dbReference>
<dbReference type="PANTHER" id="PTHR24394">
    <property type="entry name" value="ZINC FINGER PROTEIN"/>
    <property type="match status" value="1"/>
</dbReference>
<comment type="subcellular location">
    <subcellularLocation>
        <location evidence="1">Nucleus</location>
    </subcellularLocation>
</comment>
<dbReference type="SMART" id="SM00355">
    <property type="entry name" value="ZnF_C2H2"/>
    <property type="match status" value="5"/>
</dbReference>
<feature type="domain" description="C2H2-type" evidence="10">
    <location>
        <begin position="277"/>
        <end position="304"/>
    </location>
</feature>
<feature type="compositionally biased region" description="Basic and acidic residues" evidence="8">
    <location>
        <begin position="175"/>
        <end position="188"/>
    </location>
</feature>
<evidence type="ECO:0000256" key="2">
    <source>
        <dbReference type="ARBA" id="ARBA00022723"/>
    </source>
</evidence>
<keyword evidence="3" id="KW-0677">Repeat</keyword>
<protein>
    <submittedName>
        <fullName evidence="11">Hypermethylated in cancer 2 protein</fullName>
    </submittedName>
</protein>
<dbReference type="PANTHER" id="PTHR24394:SF22">
    <property type="entry name" value="HYPERMETHYLATED IN CANCER 2 PROTEIN"/>
    <property type="match status" value="1"/>
</dbReference>
<evidence type="ECO:0000256" key="4">
    <source>
        <dbReference type="ARBA" id="ARBA00022771"/>
    </source>
</evidence>
<dbReference type="GO" id="GO:0008270">
    <property type="term" value="F:zinc ion binding"/>
    <property type="evidence" value="ECO:0007669"/>
    <property type="project" value="UniProtKB-KW"/>
</dbReference>